<evidence type="ECO:0000313" key="9">
    <source>
        <dbReference type="EMBL" id="MEN2987788.1"/>
    </source>
</evidence>
<feature type="transmembrane region" description="Helical" evidence="7">
    <location>
        <begin position="52"/>
        <end position="76"/>
    </location>
</feature>
<evidence type="ECO:0000313" key="10">
    <source>
        <dbReference type="Proteomes" id="UP001413721"/>
    </source>
</evidence>
<comment type="function">
    <text evidence="7">Part of the tripartite ATP-independent periplasmic (TRAP) transport system.</text>
</comment>
<dbReference type="Proteomes" id="UP001413721">
    <property type="component" value="Unassembled WGS sequence"/>
</dbReference>
<organism evidence="9 10">
    <name type="scientific">Tistrella arctica</name>
    <dbReference type="NCBI Taxonomy" id="3133430"/>
    <lineage>
        <taxon>Bacteria</taxon>
        <taxon>Pseudomonadati</taxon>
        <taxon>Pseudomonadota</taxon>
        <taxon>Alphaproteobacteria</taxon>
        <taxon>Geminicoccales</taxon>
        <taxon>Geminicoccaceae</taxon>
        <taxon>Tistrella</taxon>
    </lineage>
</organism>
<comment type="subunit">
    <text evidence="7">The complex comprises the extracytoplasmic solute receptor protein and the two transmembrane proteins.</text>
</comment>
<evidence type="ECO:0000256" key="6">
    <source>
        <dbReference type="ARBA" id="ARBA00023136"/>
    </source>
</evidence>
<keyword evidence="7" id="KW-0813">Transport</keyword>
<comment type="subcellular location">
    <subcellularLocation>
        <location evidence="1 7">Cell inner membrane</location>
        <topology evidence="1 7">Multi-pass membrane protein</topology>
    </subcellularLocation>
</comment>
<feature type="transmembrane region" description="Helical" evidence="7">
    <location>
        <begin position="174"/>
        <end position="197"/>
    </location>
</feature>
<feature type="domain" description="TRAP C4-dicarboxylate transport system permease DctM subunit" evidence="8">
    <location>
        <begin position="12"/>
        <end position="424"/>
    </location>
</feature>
<feature type="transmembrane region" description="Helical" evidence="7">
    <location>
        <begin position="12"/>
        <end position="40"/>
    </location>
</feature>
<proteinExistence type="inferred from homology"/>
<dbReference type="NCBIfam" id="TIGR00786">
    <property type="entry name" value="dctM"/>
    <property type="match status" value="1"/>
</dbReference>
<accession>A0ABU9YG83</accession>
<gene>
    <name evidence="9" type="ORF">WG926_05695</name>
</gene>
<dbReference type="PIRSF" id="PIRSF006066">
    <property type="entry name" value="HI0050"/>
    <property type="match status" value="1"/>
</dbReference>
<dbReference type="PANTHER" id="PTHR33362">
    <property type="entry name" value="SIALIC ACID TRAP TRANSPORTER PERMEASE PROTEIN SIAT-RELATED"/>
    <property type="match status" value="1"/>
</dbReference>
<dbReference type="EMBL" id="JBBKTW010000002">
    <property type="protein sequence ID" value="MEN2987788.1"/>
    <property type="molecule type" value="Genomic_DNA"/>
</dbReference>
<dbReference type="Pfam" id="PF06808">
    <property type="entry name" value="DctM"/>
    <property type="match status" value="1"/>
</dbReference>
<evidence type="ECO:0000256" key="4">
    <source>
        <dbReference type="ARBA" id="ARBA00022692"/>
    </source>
</evidence>
<comment type="caution">
    <text evidence="9">The sequence shown here is derived from an EMBL/GenBank/DDBJ whole genome shotgun (WGS) entry which is preliminary data.</text>
</comment>
<comment type="caution">
    <text evidence="7">Lacks conserved residue(s) required for the propagation of feature annotation.</text>
</comment>
<evidence type="ECO:0000256" key="1">
    <source>
        <dbReference type="ARBA" id="ARBA00004429"/>
    </source>
</evidence>
<evidence type="ECO:0000256" key="2">
    <source>
        <dbReference type="ARBA" id="ARBA00022475"/>
    </source>
</evidence>
<comment type="similarity">
    <text evidence="7">Belongs to the TRAP transporter large permease family.</text>
</comment>
<dbReference type="PANTHER" id="PTHR33362:SF5">
    <property type="entry name" value="C4-DICARBOXYLATE TRAP TRANSPORTER LARGE PERMEASE PROTEIN DCTM"/>
    <property type="match status" value="1"/>
</dbReference>
<reference evidence="9 10" key="1">
    <citation type="submission" date="2024-03" db="EMBL/GenBank/DDBJ databases">
        <title>High-quality draft genome sequencing of Tistrella sp. BH-R2-4.</title>
        <authorList>
            <person name="Dong C."/>
        </authorList>
    </citation>
    <scope>NUCLEOTIDE SEQUENCE [LARGE SCALE GENOMIC DNA]</scope>
    <source>
        <strain evidence="9 10">BH-R2-4</strain>
    </source>
</reference>
<keyword evidence="4 7" id="KW-0812">Transmembrane</keyword>
<feature type="transmembrane region" description="Helical" evidence="7">
    <location>
        <begin position="279"/>
        <end position="302"/>
    </location>
</feature>
<dbReference type="InterPro" id="IPR010656">
    <property type="entry name" value="DctM"/>
</dbReference>
<evidence type="ECO:0000256" key="5">
    <source>
        <dbReference type="ARBA" id="ARBA00022989"/>
    </source>
</evidence>
<evidence type="ECO:0000256" key="3">
    <source>
        <dbReference type="ARBA" id="ARBA00022519"/>
    </source>
</evidence>
<keyword evidence="6 7" id="KW-0472">Membrane</keyword>
<name>A0ABU9YG83_9PROT</name>
<keyword evidence="3 7" id="KW-0997">Cell inner membrane</keyword>
<feature type="transmembrane region" description="Helical" evidence="7">
    <location>
        <begin position="249"/>
        <end position="267"/>
    </location>
</feature>
<feature type="transmembrane region" description="Helical" evidence="7">
    <location>
        <begin position="141"/>
        <end position="168"/>
    </location>
</feature>
<keyword evidence="2" id="KW-1003">Cell membrane</keyword>
<feature type="transmembrane region" description="Helical" evidence="7">
    <location>
        <begin position="362"/>
        <end position="384"/>
    </location>
</feature>
<dbReference type="RefSeq" id="WP_345932520.1">
    <property type="nucleotide sequence ID" value="NZ_JBBKTV010000003.1"/>
</dbReference>
<keyword evidence="10" id="KW-1185">Reference proteome</keyword>
<dbReference type="InterPro" id="IPR004681">
    <property type="entry name" value="TRAP_DctM"/>
</dbReference>
<feature type="transmembrane region" description="Helical" evidence="7">
    <location>
        <begin position="404"/>
        <end position="429"/>
    </location>
</feature>
<keyword evidence="5 7" id="KW-1133">Transmembrane helix</keyword>
<protein>
    <recommendedName>
        <fullName evidence="7">TRAP transporter large permease protein</fullName>
    </recommendedName>
</protein>
<evidence type="ECO:0000256" key="7">
    <source>
        <dbReference type="RuleBase" id="RU369079"/>
    </source>
</evidence>
<sequence>MSPVLQGCLTLLAILVLIGLRVPVGLVLGLCAFIGTAALLPLPAAISVMGRVPYEFTASWEFSAVPLFLLMGNIAWRSGLTDGLFRIFELGLARLPGGLAVATNLAAAGFGAASGSSLATTVSIGRIAIPQMLKSGYQPALAAGVCACSGTLAALIPPSIPLIVYGILAEQSVARLFFAGIVPGILTAIAYTVMIVLRCRFTPGLAPAARPVAQPGEVGDLLRRTWPLPALAVLVLGGIYGGWFSPAEAGGVGAMLAMLFAGLQGRLRAAMLWQACVDAARTTAVILFIAIGAFMLTRYLTLTGLPAAVASTVAALDLSPVLMLAAMAVVFLVLGMFLDPFGVMLISISVLLPLFERLGYDLIWVGIIVVKYIEIGLMTPPVGLNVFAVRSIAPDISLPVIFKGVLWFLLAEAVVMILLLGFPGLTLWLPGLLI</sequence>
<evidence type="ECO:0000259" key="8">
    <source>
        <dbReference type="Pfam" id="PF06808"/>
    </source>
</evidence>
<feature type="transmembrane region" description="Helical" evidence="7">
    <location>
        <begin position="322"/>
        <end position="355"/>
    </location>
</feature>